<dbReference type="InterPro" id="IPR036291">
    <property type="entry name" value="NAD(P)-bd_dom_sf"/>
</dbReference>
<evidence type="ECO:0000256" key="2">
    <source>
        <dbReference type="ARBA" id="ARBA00022857"/>
    </source>
</evidence>
<dbReference type="Proteomes" id="UP000724874">
    <property type="component" value="Unassembled WGS sequence"/>
</dbReference>
<dbReference type="Pfam" id="PF00106">
    <property type="entry name" value="adh_short"/>
    <property type="match status" value="1"/>
</dbReference>
<proteinExistence type="inferred from homology"/>
<sequence length="322" mass="35181">MSSYKSISEDDLTDLHGKVAIVTGGNTGIGYGTVQFLARKGAKVYIAARNEQKALDAIKQLEKEGIADGKLEWLKLDLSDPRIAKKAAQDFLEKETRLDILVNNAALGPMGPFSLDQDGLLGIMVTNHISHFIFTDTLLPLLKTTSQKEGSDVRIINISSNAHDRNEVISFEGKESLNKDFGNSVNGRIDTYGYSKLANILHIKELQRRLDSENVNIVCVAVHPGSVWTSGVKSFLSSIPYLGKLIEVVFGSLFKSWRQGAYTSVFAAASPEVRQNKDLYKGAYLTPVAKITKPSKSATNAKLATELYDTTESVLKELGVLG</sequence>
<gene>
    <name evidence="4" type="ORF">CPB84DRAFT_772244</name>
</gene>
<keyword evidence="3" id="KW-0560">Oxidoreductase</keyword>
<evidence type="ECO:0000256" key="1">
    <source>
        <dbReference type="ARBA" id="ARBA00006484"/>
    </source>
</evidence>
<dbReference type="PANTHER" id="PTHR24320:SF282">
    <property type="entry name" value="WW DOMAIN-CONTAINING OXIDOREDUCTASE"/>
    <property type="match status" value="1"/>
</dbReference>
<name>A0A9P5NTT8_GYMJU</name>
<protein>
    <submittedName>
        <fullName evidence="4">NAD-binding protein</fullName>
    </submittedName>
</protein>
<dbReference type="Gene3D" id="3.40.50.720">
    <property type="entry name" value="NAD(P)-binding Rossmann-like Domain"/>
    <property type="match status" value="1"/>
</dbReference>
<dbReference type="PANTHER" id="PTHR24320">
    <property type="entry name" value="RETINOL DEHYDROGENASE"/>
    <property type="match status" value="1"/>
</dbReference>
<dbReference type="EMBL" id="JADNYJ010000030">
    <property type="protein sequence ID" value="KAF8903480.1"/>
    <property type="molecule type" value="Genomic_DNA"/>
</dbReference>
<keyword evidence="2" id="KW-0521">NADP</keyword>
<evidence type="ECO:0000313" key="4">
    <source>
        <dbReference type="EMBL" id="KAF8903480.1"/>
    </source>
</evidence>
<reference evidence="4" key="1">
    <citation type="submission" date="2020-11" db="EMBL/GenBank/DDBJ databases">
        <authorList>
            <consortium name="DOE Joint Genome Institute"/>
            <person name="Ahrendt S."/>
            <person name="Riley R."/>
            <person name="Andreopoulos W."/>
            <person name="LaButti K."/>
            <person name="Pangilinan J."/>
            <person name="Ruiz-duenas F.J."/>
            <person name="Barrasa J.M."/>
            <person name="Sanchez-Garcia M."/>
            <person name="Camarero S."/>
            <person name="Miyauchi S."/>
            <person name="Serrano A."/>
            <person name="Linde D."/>
            <person name="Babiker R."/>
            <person name="Drula E."/>
            <person name="Ayuso-Fernandez I."/>
            <person name="Pacheco R."/>
            <person name="Padilla G."/>
            <person name="Ferreira P."/>
            <person name="Barriuso J."/>
            <person name="Kellner H."/>
            <person name="Castanera R."/>
            <person name="Alfaro M."/>
            <person name="Ramirez L."/>
            <person name="Pisabarro A.G."/>
            <person name="Kuo A."/>
            <person name="Tritt A."/>
            <person name="Lipzen A."/>
            <person name="He G."/>
            <person name="Yan M."/>
            <person name="Ng V."/>
            <person name="Cullen D."/>
            <person name="Martin F."/>
            <person name="Rosso M.-N."/>
            <person name="Henrissat B."/>
            <person name="Hibbett D."/>
            <person name="Martinez A.T."/>
            <person name="Grigoriev I.V."/>
        </authorList>
    </citation>
    <scope>NUCLEOTIDE SEQUENCE</scope>
    <source>
        <strain evidence="4">AH 44721</strain>
    </source>
</reference>
<evidence type="ECO:0000313" key="5">
    <source>
        <dbReference type="Proteomes" id="UP000724874"/>
    </source>
</evidence>
<dbReference type="InterPro" id="IPR002347">
    <property type="entry name" value="SDR_fam"/>
</dbReference>
<dbReference type="GO" id="GO:0016491">
    <property type="term" value="F:oxidoreductase activity"/>
    <property type="evidence" value="ECO:0007669"/>
    <property type="project" value="UniProtKB-KW"/>
</dbReference>
<keyword evidence="5" id="KW-1185">Reference proteome</keyword>
<accession>A0A9P5NTT8</accession>
<comment type="caution">
    <text evidence="4">The sequence shown here is derived from an EMBL/GenBank/DDBJ whole genome shotgun (WGS) entry which is preliminary data.</text>
</comment>
<organism evidence="4 5">
    <name type="scientific">Gymnopilus junonius</name>
    <name type="common">Spectacular rustgill mushroom</name>
    <name type="synonym">Gymnopilus spectabilis subsp. junonius</name>
    <dbReference type="NCBI Taxonomy" id="109634"/>
    <lineage>
        <taxon>Eukaryota</taxon>
        <taxon>Fungi</taxon>
        <taxon>Dikarya</taxon>
        <taxon>Basidiomycota</taxon>
        <taxon>Agaricomycotina</taxon>
        <taxon>Agaricomycetes</taxon>
        <taxon>Agaricomycetidae</taxon>
        <taxon>Agaricales</taxon>
        <taxon>Agaricineae</taxon>
        <taxon>Hymenogastraceae</taxon>
        <taxon>Gymnopilus</taxon>
    </lineage>
</organism>
<evidence type="ECO:0000256" key="3">
    <source>
        <dbReference type="ARBA" id="ARBA00023002"/>
    </source>
</evidence>
<dbReference type="OrthoDB" id="191139at2759"/>
<dbReference type="SUPFAM" id="SSF51735">
    <property type="entry name" value="NAD(P)-binding Rossmann-fold domains"/>
    <property type="match status" value="1"/>
</dbReference>
<comment type="similarity">
    <text evidence="1">Belongs to the short-chain dehydrogenases/reductases (SDR) family.</text>
</comment>
<dbReference type="AlphaFoldDB" id="A0A9P5NTT8"/>
<dbReference type="PRINTS" id="PR00081">
    <property type="entry name" value="GDHRDH"/>
</dbReference>